<protein>
    <recommendedName>
        <fullName evidence="3">Putative host cell surface-exposed lipoprotein Ltp-like HTH region domain-containing protein</fullName>
    </recommendedName>
</protein>
<dbReference type="PROSITE" id="PS51257">
    <property type="entry name" value="PROKAR_LIPOPROTEIN"/>
    <property type="match status" value="1"/>
</dbReference>
<dbReference type="Gene3D" id="1.10.10.10">
    <property type="entry name" value="Winged helix-like DNA-binding domain superfamily/Winged helix DNA-binding domain"/>
    <property type="match status" value="2"/>
</dbReference>
<dbReference type="Proteomes" id="UP001501581">
    <property type="component" value="Unassembled WGS sequence"/>
</dbReference>
<dbReference type="InterPro" id="IPR036388">
    <property type="entry name" value="WH-like_DNA-bd_sf"/>
</dbReference>
<comment type="caution">
    <text evidence="4">The sequence shown here is derived from an EMBL/GenBank/DDBJ whole genome shotgun (WGS) entry which is preliminary data.</text>
</comment>
<evidence type="ECO:0000259" key="3">
    <source>
        <dbReference type="Pfam" id="PF07553"/>
    </source>
</evidence>
<evidence type="ECO:0000313" key="4">
    <source>
        <dbReference type="EMBL" id="GAA1094080.1"/>
    </source>
</evidence>
<dbReference type="InterPro" id="IPR011434">
    <property type="entry name" value="Ltp-like_HTH"/>
</dbReference>
<feature type="region of interest" description="Disordered" evidence="1">
    <location>
        <begin position="30"/>
        <end position="76"/>
    </location>
</feature>
<keyword evidence="2" id="KW-0732">Signal</keyword>
<feature type="compositionally biased region" description="Basic and acidic residues" evidence="1">
    <location>
        <begin position="36"/>
        <end position="73"/>
    </location>
</feature>
<evidence type="ECO:0000256" key="1">
    <source>
        <dbReference type="SAM" id="MobiDB-lite"/>
    </source>
</evidence>
<sequence>MSNPSMKKAIGALLLTAGLSLTTVACEMPEENDGTAADRAEVNQAADKKGAKDKKKADKPSETKGQENARRSAENYLDMSSFSRDGLIKQLKFEGFSAADAAYGVDAQNANWKQQAAAKAEEYLDMSAFSRSSLIQQLKFEGFTQAQAEHGANKVGL</sequence>
<organism evidence="4 5">
    <name type="scientific">Nocardioides dubius</name>
    <dbReference type="NCBI Taxonomy" id="317019"/>
    <lineage>
        <taxon>Bacteria</taxon>
        <taxon>Bacillati</taxon>
        <taxon>Actinomycetota</taxon>
        <taxon>Actinomycetes</taxon>
        <taxon>Propionibacteriales</taxon>
        <taxon>Nocardioidaceae</taxon>
        <taxon>Nocardioides</taxon>
    </lineage>
</organism>
<feature type="chain" id="PRO_5046964745" description="Putative host cell surface-exposed lipoprotein Ltp-like HTH region domain-containing protein" evidence="2">
    <location>
        <begin position="26"/>
        <end position="157"/>
    </location>
</feature>
<accession>A0ABP4E611</accession>
<evidence type="ECO:0000313" key="5">
    <source>
        <dbReference type="Proteomes" id="UP001501581"/>
    </source>
</evidence>
<feature type="signal peptide" evidence="2">
    <location>
        <begin position="1"/>
        <end position="25"/>
    </location>
</feature>
<name>A0ABP4E611_9ACTN</name>
<dbReference type="Pfam" id="PF07553">
    <property type="entry name" value="Lipoprotein_Ltp"/>
    <property type="match status" value="2"/>
</dbReference>
<feature type="domain" description="Putative host cell surface-exposed lipoprotein Ltp-like HTH region" evidence="3">
    <location>
        <begin position="111"/>
        <end position="151"/>
    </location>
</feature>
<dbReference type="EMBL" id="BAAALG010000002">
    <property type="protein sequence ID" value="GAA1094080.1"/>
    <property type="molecule type" value="Genomic_DNA"/>
</dbReference>
<gene>
    <name evidence="4" type="ORF">GCM10009668_07150</name>
</gene>
<feature type="domain" description="Putative host cell surface-exposed lipoprotein Ltp-like HTH region" evidence="3">
    <location>
        <begin position="66"/>
        <end position="106"/>
    </location>
</feature>
<evidence type="ECO:0000256" key="2">
    <source>
        <dbReference type="SAM" id="SignalP"/>
    </source>
</evidence>
<keyword evidence="5" id="KW-1185">Reference proteome</keyword>
<dbReference type="RefSeq" id="WP_343991432.1">
    <property type="nucleotide sequence ID" value="NZ_BAAALG010000002.1"/>
</dbReference>
<proteinExistence type="predicted"/>
<reference evidence="5" key="1">
    <citation type="journal article" date="2019" name="Int. J. Syst. Evol. Microbiol.">
        <title>The Global Catalogue of Microorganisms (GCM) 10K type strain sequencing project: providing services to taxonomists for standard genome sequencing and annotation.</title>
        <authorList>
            <consortium name="The Broad Institute Genomics Platform"/>
            <consortium name="The Broad Institute Genome Sequencing Center for Infectious Disease"/>
            <person name="Wu L."/>
            <person name="Ma J."/>
        </authorList>
    </citation>
    <scope>NUCLEOTIDE SEQUENCE [LARGE SCALE GENOMIC DNA]</scope>
    <source>
        <strain evidence="5">JCM 13008</strain>
    </source>
</reference>